<reference evidence="2" key="1">
    <citation type="submission" date="2019-11" db="EMBL/GenBank/DDBJ databases">
        <title>Bipolaris sorokiniana Genome sequencing.</title>
        <authorList>
            <person name="Wang H."/>
        </authorList>
    </citation>
    <scope>NUCLEOTIDE SEQUENCE</scope>
</reference>
<proteinExistence type="predicted"/>
<keyword evidence="1" id="KW-0472">Membrane</keyword>
<feature type="transmembrane region" description="Helical" evidence="1">
    <location>
        <begin position="207"/>
        <end position="227"/>
    </location>
</feature>
<comment type="caution">
    <text evidence="2">The sequence shown here is derived from an EMBL/GenBank/DDBJ whole genome shotgun (WGS) entry which is preliminary data.</text>
</comment>
<sequence length="253" mass="28266">MRREDDWMEKVEREGYTPRLRSPVGGPEEGNNLVCIGAVLCVQILFAVGASGVIKASNTLAITDDVLVVLRTGVAEALEKLPVHFQTMLRCVDDYVVYSDLDEDIAGHRVNNVFEGSVSDRLRTSANAAQGRQVIADGSLSDHRGSRPFGAQENPAWKLDRFKFLPMVNKTFKYRPGAKWFVFIRTWYATIWFHILPHSTPLVHSKLASACSLATCLFAHGGSGFVLSNTAMRRVVQQRDTHLTFYDNYKDAS</sequence>
<organism evidence="2 3">
    <name type="scientific">Cochliobolus sativus</name>
    <name type="common">Common root rot and spot blotch fungus</name>
    <name type="synonym">Bipolaris sorokiniana</name>
    <dbReference type="NCBI Taxonomy" id="45130"/>
    <lineage>
        <taxon>Eukaryota</taxon>
        <taxon>Fungi</taxon>
        <taxon>Dikarya</taxon>
        <taxon>Ascomycota</taxon>
        <taxon>Pezizomycotina</taxon>
        <taxon>Dothideomycetes</taxon>
        <taxon>Pleosporomycetidae</taxon>
        <taxon>Pleosporales</taxon>
        <taxon>Pleosporineae</taxon>
        <taxon>Pleosporaceae</taxon>
        <taxon>Bipolaris</taxon>
    </lineage>
</organism>
<keyword evidence="1" id="KW-0812">Transmembrane</keyword>
<accession>A0A8H5ZDB3</accession>
<keyword evidence="1" id="KW-1133">Transmembrane helix</keyword>
<gene>
    <name evidence="2" type="ORF">GGP41_004634</name>
</gene>
<dbReference type="AlphaFoldDB" id="A0A8H5ZDB3"/>
<protein>
    <submittedName>
        <fullName evidence="2">Uncharacterized protein</fullName>
    </submittedName>
</protein>
<dbReference type="EMBL" id="WNKQ01000015">
    <property type="protein sequence ID" value="KAF5846624.1"/>
    <property type="molecule type" value="Genomic_DNA"/>
</dbReference>
<evidence type="ECO:0000256" key="1">
    <source>
        <dbReference type="SAM" id="Phobius"/>
    </source>
</evidence>
<name>A0A8H5ZDB3_COCSA</name>
<evidence type="ECO:0000313" key="2">
    <source>
        <dbReference type="EMBL" id="KAF5846624.1"/>
    </source>
</evidence>
<evidence type="ECO:0000313" key="3">
    <source>
        <dbReference type="Proteomes" id="UP000624244"/>
    </source>
</evidence>
<feature type="transmembrane region" description="Helical" evidence="1">
    <location>
        <begin position="177"/>
        <end position="195"/>
    </location>
</feature>
<dbReference type="Proteomes" id="UP000624244">
    <property type="component" value="Unassembled WGS sequence"/>
</dbReference>